<accession>A0A553Q0U9</accession>
<reference evidence="7 8" key="1">
    <citation type="journal article" date="2019" name="Sci. Data">
        <title>Hybrid genome assembly and annotation of Danionella translucida.</title>
        <authorList>
            <person name="Kadobianskyi M."/>
            <person name="Schulze L."/>
            <person name="Schuelke M."/>
            <person name="Judkewitz B."/>
        </authorList>
    </citation>
    <scope>NUCLEOTIDE SEQUENCE [LARGE SCALE GENOMIC DNA]</scope>
    <source>
        <strain evidence="7 8">Bolton</strain>
    </source>
</reference>
<feature type="domain" description="Antistasin-like" evidence="6">
    <location>
        <begin position="454"/>
        <end position="479"/>
    </location>
</feature>
<dbReference type="SMART" id="SM00214">
    <property type="entry name" value="VWC"/>
    <property type="match status" value="5"/>
</dbReference>
<dbReference type="Proteomes" id="UP000316079">
    <property type="component" value="Unassembled WGS sequence"/>
</dbReference>
<feature type="domain" description="VWFC" evidence="5">
    <location>
        <begin position="524"/>
        <end position="581"/>
    </location>
</feature>
<dbReference type="Pfam" id="PF23334">
    <property type="entry name" value="VWC2L_2nd"/>
    <property type="match status" value="5"/>
</dbReference>
<dbReference type="PANTHER" id="PTHR46439:SF1">
    <property type="entry name" value="CYSTEINE-RICH MOTOR NEURON 1 PROTEIN"/>
    <property type="match status" value="1"/>
</dbReference>
<feature type="domain" description="VWFC" evidence="5">
    <location>
        <begin position="660"/>
        <end position="718"/>
    </location>
</feature>
<keyword evidence="3" id="KW-0812">Transmembrane</keyword>
<feature type="domain" description="Antistasin-like" evidence="6">
    <location>
        <begin position="386"/>
        <end position="415"/>
    </location>
</feature>
<dbReference type="SUPFAM" id="SSF57262">
    <property type="entry name" value="Leech antihemostatic proteins"/>
    <property type="match status" value="2"/>
</dbReference>
<dbReference type="InterPro" id="IPR052624">
    <property type="entry name" value="CRIM1"/>
</dbReference>
<feature type="domain" description="VWFC" evidence="5">
    <location>
        <begin position="592"/>
        <end position="650"/>
    </location>
</feature>
<keyword evidence="3" id="KW-1133">Transmembrane helix</keyword>
<dbReference type="STRING" id="623744.A0A553Q0U9"/>
<dbReference type="Gene3D" id="2.10.22.10">
    <property type="entry name" value="Antistasin, domain 1"/>
    <property type="match status" value="4"/>
</dbReference>
<feature type="domain" description="Antistasin-like" evidence="6">
    <location>
        <begin position="482"/>
        <end position="507"/>
    </location>
</feature>
<evidence type="ECO:0000256" key="2">
    <source>
        <dbReference type="ARBA" id="ARBA00022737"/>
    </source>
</evidence>
<evidence type="ECO:0000256" key="3">
    <source>
        <dbReference type="SAM" id="Phobius"/>
    </source>
</evidence>
<evidence type="ECO:0000313" key="8">
    <source>
        <dbReference type="Proteomes" id="UP000316079"/>
    </source>
</evidence>
<dbReference type="OrthoDB" id="5976811at2759"/>
<dbReference type="GO" id="GO:0005886">
    <property type="term" value="C:plasma membrane"/>
    <property type="evidence" value="ECO:0007669"/>
    <property type="project" value="TreeGrafter"/>
</dbReference>
<sequence>MCFRSLLCLFGLLNLCATMELELCGGPDWTLGSCGTGFTCTELNGTGLVQAPEAGVCRASMDSDWDVMELCPLVSGCDRVDGQCVCESRQSCIRKYTFPDRETCLRSSRTGSRHHDHRQRQKFVGPLNPACLFSGCNLTAEGCVCSSQSCFDHFTYTDRSQCQRDADERRCTGVKCPSLLNHDCPSDSVPSHGPAPAANCCPMSSPLCVCSGCSEPPDCSVGQKAVIVREGIGVPGNCCSTYTCKAVSPQCVHEGKQFSEGELYRIDPCWLCQCRAGVSFCSKAECAELQCQNYYIPEGECCPVCIEVHLLSQEGSGRSCFESERLRAHEEQWSLDDCTFCQCVDGETHCTAMACKQSCHRPVKIPGECCPYCEEPSYESVSPLLCPPLENCSLSGHECPFGFQQDPSGCLLCQCVSNETCPDISTYCPLECPGGYVKDEYGCEVCDCDVMDTCRPLTCTKTCPHGYMRNKQGCEICRCVKCPPFSCDKPCSHGFKKNRKGCSICQCREGAVSSTSISVTASSSVCVTAAGQNFQDGQSWHDGCRDCFCHDGREMCVLIACPAPTCPSPVMGAQQCCPSCEEESGSGQPDLLVCVSPDGRLYTEGEWWSLDDCVRCVCRQGRVVCDAEVCPPLLCDDPLWSEGSCCPTCPDSPAVEDQGGVCVSSSGELFPSGASWRENPCTSCTCRNSSIQCFTHSCPETSCRVRVLRKNQCCPRCHDASSDHRVTMEPRSSENMSESQRPWIISTTTAPEPTVSAAGKDSLWKDLSFLYQSAVWVLAGILLLLILFLTGVLLVRRHRKSFMNISCFDAPKKTVILKKHVNMSSVLYMEPSRDNSFQTSNASESNGFSIPRAKLASASLS</sequence>
<keyword evidence="8" id="KW-1185">Reference proteome</keyword>
<keyword evidence="1 4" id="KW-0732">Signal</keyword>
<evidence type="ECO:0000256" key="4">
    <source>
        <dbReference type="SAM" id="SignalP"/>
    </source>
</evidence>
<evidence type="ECO:0000259" key="6">
    <source>
        <dbReference type="PROSITE" id="PS51252"/>
    </source>
</evidence>
<dbReference type="EMBL" id="SRMA01026473">
    <property type="protein sequence ID" value="TRY83559.1"/>
    <property type="molecule type" value="Genomic_DNA"/>
</dbReference>
<feature type="transmembrane region" description="Helical" evidence="3">
    <location>
        <begin position="774"/>
        <end position="795"/>
    </location>
</feature>
<name>A0A553Q0U9_9TELE</name>
<dbReference type="InterPro" id="IPR001007">
    <property type="entry name" value="VWF_dom"/>
</dbReference>
<dbReference type="AlphaFoldDB" id="A0A553Q0U9"/>
<keyword evidence="3" id="KW-0472">Membrane</keyword>
<dbReference type="PROSITE" id="PS51252">
    <property type="entry name" value="ANTISTASIN"/>
    <property type="match status" value="4"/>
</dbReference>
<dbReference type="InterPro" id="IPR004094">
    <property type="entry name" value="Antistasin-like"/>
</dbReference>
<proteinExistence type="predicted"/>
<feature type="signal peptide" evidence="4">
    <location>
        <begin position="1"/>
        <end position="18"/>
    </location>
</feature>
<evidence type="ECO:0000313" key="7">
    <source>
        <dbReference type="EMBL" id="TRY83559.1"/>
    </source>
</evidence>
<protein>
    <recommendedName>
        <fullName evidence="9">VWFC domain-containing protein</fullName>
    </recommendedName>
</protein>
<organism evidence="7 8">
    <name type="scientific">Danionella cerebrum</name>
    <dbReference type="NCBI Taxonomy" id="2873325"/>
    <lineage>
        <taxon>Eukaryota</taxon>
        <taxon>Metazoa</taxon>
        <taxon>Chordata</taxon>
        <taxon>Craniata</taxon>
        <taxon>Vertebrata</taxon>
        <taxon>Euteleostomi</taxon>
        <taxon>Actinopterygii</taxon>
        <taxon>Neopterygii</taxon>
        <taxon>Teleostei</taxon>
        <taxon>Ostariophysi</taxon>
        <taxon>Cypriniformes</taxon>
        <taxon>Danionidae</taxon>
        <taxon>Danioninae</taxon>
        <taxon>Danionella</taxon>
    </lineage>
</organism>
<feature type="domain" description="VWFC" evidence="5">
    <location>
        <begin position="318"/>
        <end position="374"/>
    </location>
</feature>
<comment type="caution">
    <text evidence="7">The sequence shown here is derived from an EMBL/GenBank/DDBJ whole genome shotgun (WGS) entry which is preliminary data.</text>
</comment>
<feature type="domain" description="VWFC" evidence="5">
    <location>
        <begin position="249"/>
        <end position="306"/>
    </location>
</feature>
<feature type="chain" id="PRO_5022082367" description="VWFC domain-containing protein" evidence="4">
    <location>
        <begin position="19"/>
        <end position="861"/>
    </location>
</feature>
<dbReference type="InterPro" id="IPR011061">
    <property type="entry name" value="Hirudin/antistatin"/>
</dbReference>
<evidence type="ECO:0000256" key="1">
    <source>
        <dbReference type="ARBA" id="ARBA00022729"/>
    </source>
</evidence>
<keyword evidence="2" id="KW-0677">Repeat</keyword>
<evidence type="ECO:0000259" key="5">
    <source>
        <dbReference type="PROSITE" id="PS50184"/>
    </source>
</evidence>
<dbReference type="PROSITE" id="PS50184">
    <property type="entry name" value="VWFC_2"/>
    <property type="match status" value="5"/>
</dbReference>
<dbReference type="PANTHER" id="PTHR46439">
    <property type="entry name" value="CYSTEINE-RICH MOTOR NEURON 1 PROTEIN"/>
    <property type="match status" value="1"/>
</dbReference>
<dbReference type="PROSITE" id="PS01208">
    <property type="entry name" value="VWFC_1"/>
    <property type="match status" value="4"/>
</dbReference>
<dbReference type="Gene3D" id="6.20.200.20">
    <property type="match status" value="5"/>
</dbReference>
<dbReference type="Pfam" id="PF02822">
    <property type="entry name" value="Antistasin"/>
    <property type="match status" value="4"/>
</dbReference>
<dbReference type="SUPFAM" id="SSF57603">
    <property type="entry name" value="FnI-like domain"/>
    <property type="match status" value="5"/>
</dbReference>
<feature type="domain" description="Antistasin-like" evidence="6">
    <location>
        <begin position="421"/>
        <end position="448"/>
    </location>
</feature>
<gene>
    <name evidence="7" type="ORF">DNTS_016269</name>
</gene>
<evidence type="ECO:0008006" key="9">
    <source>
        <dbReference type="Google" id="ProtNLM"/>
    </source>
</evidence>
<dbReference type="GO" id="GO:0004867">
    <property type="term" value="F:serine-type endopeptidase inhibitor activity"/>
    <property type="evidence" value="ECO:0007669"/>
    <property type="project" value="InterPro"/>
</dbReference>